<dbReference type="SUPFAM" id="SSF56925">
    <property type="entry name" value="OMPA-like"/>
    <property type="match status" value="1"/>
</dbReference>
<protein>
    <submittedName>
        <fullName evidence="2">Outer membrane protein W</fullName>
    </submittedName>
</protein>
<dbReference type="PANTHER" id="PTHR36920:SF1">
    <property type="entry name" value="OUTER MEMBRANE PROTEIN W"/>
    <property type="match status" value="1"/>
</dbReference>
<dbReference type="STRING" id="1123510.GCA_000620025_01654"/>
<gene>
    <name evidence="2" type="ORF">ZBT109_1843</name>
</gene>
<organism evidence="2 3">
    <name type="scientific">Zymobacter palmae</name>
    <dbReference type="NCBI Taxonomy" id="33074"/>
    <lineage>
        <taxon>Bacteria</taxon>
        <taxon>Pseudomonadati</taxon>
        <taxon>Pseudomonadota</taxon>
        <taxon>Gammaproteobacteria</taxon>
        <taxon>Oceanospirillales</taxon>
        <taxon>Halomonadaceae</taxon>
        <taxon>Zymobacter group</taxon>
        <taxon>Zymobacter</taxon>
    </lineage>
</organism>
<dbReference type="Gene3D" id="2.40.160.20">
    <property type="match status" value="1"/>
</dbReference>
<evidence type="ECO:0000313" key="3">
    <source>
        <dbReference type="Proteomes" id="UP000267342"/>
    </source>
</evidence>
<feature type="signal peptide" evidence="1">
    <location>
        <begin position="1"/>
        <end position="33"/>
    </location>
</feature>
<dbReference type="PANTHER" id="PTHR36920">
    <property type="match status" value="1"/>
</dbReference>
<dbReference type="Proteomes" id="UP000267342">
    <property type="component" value="Chromosome"/>
</dbReference>
<keyword evidence="3" id="KW-1185">Reference proteome</keyword>
<name>A0A348HG37_9GAMM</name>
<dbReference type="GO" id="GO:0019867">
    <property type="term" value="C:outer membrane"/>
    <property type="evidence" value="ECO:0007669"/>
    <property type="project" value="InterPro"/>
</dbReference>
<evidence type="ECO:0000256" key="1">
    <source>
        <dbReference type="SAM" id="SignalP"/>
    </source>
</evidence>
<dbReference type="InterPro" id="IPR005618">
    <property type="entry name" value="OMPW"/>
</dbReference>
<sequence length="213" mass="22855">MPWGKEKTMKSVNVLAAAILAGSALIGTQQAMAYTAGDLYFRGDFTRTDTTGKAAAKDGQGERLDLGTDRSSSAALGWVIADKFGVEFNSSTESLRLGNGVKGDDGALGSKYHPYTLVANWFPLGGTGSQVQPYVGVGASYYTFSNRAADNLPKDKWAPTAQAGVDFFLTKWLAVNGYVQYSRLRVDDQGTGADQYEYKIDPLTVGAGLTFRF</sequence>
<reference evidence="2 3" key="1">
    <citation type="submission" date="2018-09" db="EMBL/GenBank/DDBJ databases">
        <title>Zymobacter palmae IAM14233 (=T109) whole genome analysis.</title>
        <authorList>
            <person name="Yanase H."/>
        </authorList>
    </citation>
    <scope>NUCLEOTIDE SEQUENCE [LARGE SCALE GENOMIC DNA]</scope>
    <source>
        <strain evidence="2 3">IAM14233</strain>
    </source>
</reference>
<dbReference type="GO" id="GO:0055085">
    <property type="term" value="P:transmembrane transport"/>
    <property type="evidence" value="ECO:0007669"/>
    <property type="project" value="TreeGrafter"/>
</dbReference>
<dbReference type="InterPro" id="IPR011250">
    <property type="entry name" value="OMP/PagP_B-barrel"/>
</dbReference>
<dbReference type="AlphaFoldDB" id="A0A348HG37"/>
<proteinExistence type="predicted"/>
<dbReference type="Pfam" id="PF03922">
    <property type="entry name" value="OmpW"/>
    <property type="match status" value="1"/>
</dbReference>
<dbReference type="OrthoDB" id="9807574at2"/>
<feature type="chain" id="PRO_5016676437" evidence="1">
    <location>
        <begin position="34"/>
        <end position="213"/>
    </location>
</feature>
<dbReference type="EMBL" id="AP018933">
    <property type="protein sequence ID" value="BBG30589.1"/>
    <property type="molecule type" value="Genomic_DNA"/>
</dbReference>
<keyword evidence="1" id="KW-0732">Signal</keyword>
<evidence type="ECO:0000313" key="2">
    <source>
        <dbReference type="EMBL" id="BBG30589.1"/>
    </source>
</evidence>
<dbReference type="KEGG" id="zpl:ZBT109_1843"/>
<accession>A0A348HG37</accession>